<dbReference type="GO" id="GO:0005886">
    <property type="term" value="C:plasma membrane"/>
    <property type="evidence" value="ECO:0007669"/>
    <property type="project" value="UniProtKB-SubCell"/>
</dbReference>
<feature type="transmembrane region" description="Helical" evidence="10">
    <location>
        <begin position="20"/>
        <end position="38"/>
    </location>
</feature>
<protein>
    <submittedName>
        <fullName evidence="13">LupE</fullName>
    </submittedName>
</protein>
<evidence type="ECO:0000256" key="5">
    <source>
        <dbReference type="ARBA" id="ARBA00022519"/>
    </source>
</evidence>
<feature type="domain" description="AprE-like beta-barrel" evidence="12">
    <location>
        <begin position="324"/>
        <end position="413"/>
    </location>
</feature>
<dbReference type="InterPro" id="IPR010129">
    <property type="entry name" value="T1SS_HlyD"/>
</dbReference>
<dbReference type="AlphaFoldDB" id="G3MEU8"/>
<comment type="subcellular location">
    <subcellularLocation>
        <location evidence="1">Cell inner membrane</location>
        <topology evidence="1">Single-pass membrane protein</topology>
    </subcellularLocation>
</comment>
<evidence type="ECO:0000256" key="9">
    <source>
        <dbReference type="SAM" id="Coils"/>
    </source>
</evidence>
<sequence>MNNQQQSQAMERGAGFYVRMGWILTLIGAGSFFAWASLAPLDEGIPVQGTVVVSGKRKAVQSLGAGVVSQILVREGQAVHQGEPLFRLDQTQVQADVQSLRAQYRMAWASTARWQSERDNLQLVSFPPELSNNPDPRLALVLEGQQQLFSSRREAFAREQSALKASIEGATRQLAGMRRARGDLTAQADSLRQQLNNLRPLAENGYIPRNRLMEYERQLSQVQQDVAQNTGESGRIEQGILESRLKLAQHIDEYQKEVRTQLADAQLKSLTLEQQLASAGFDLQHSEITAPADGIAVNLGVHTEGAVVRAGETLLEIVPQGTRLEVEGRLPVNLVDRVGSELPVDILFTAFNQSSTPRVSGEVSLVSADQLLDEKTGMPYYVLRSSVSDQALETLNGLVIKPGMPAEMFVRTGERSLLNYLFKPLLDRAGSALTGR</sequence>
<evidence type="ECO:0000256" key="10">
    <source>
        <dbReference type="SAM" id="Phobius"/>
    </source>
</evidence>
<feature type="domain" description="AprE-like long alpha-helical hairpin" evidence="11">
    <location>
        <begin position="93"/>
        <end position="279"/>
    </location>
</feature>
<keyword evidence="9" id="KW-0175">Coiled coil</keyword>
<comment type="similarity">
    <text evidence="2">Belongs to the membrane fusion protein (MFP) (TC 8.A.1) family.</text>
</comment>
<dbReference type="Pfam" id="PF26002">
    <property type="entry name" value="Beta-barrel_AprE"/>
    <property type="match status" value="1"/>
</dbReference>
<gene>
    <name evidence="13" type="primary">lupE</name>
</gene>
<dbReference type="Gene3D" id="2.40.30.170">
    <property type="match status" value="1"/>
</dbReference>
<reference evidence="13" key="1">
    <citation type="submission" date="2011-09" db="EMBL/GenBank/DDBJ databases">
        <title>The expression of protease MP mediated by type I secretion system.</title>
        <authorList>
            <person name="Wang F."/>
            <person name="Sheng J."/>
            <person name="Sun M."/>
        </authorList>
    </citation>
    <scope>NUCLEOTIDE SEQUENCE</scope>
    <source>
        <strain evidence="13">YS-80-122</strain>
    </source>
</reference>
<dbReference type="InterPro" id="IPR058781">
    <property type="entry name" value="HH_AprE-like"/>
</dbReference>
<evidence type="ECO:0000256" key="1">
    <source>
        <dbReference type="ARBA" id="ARBA00004377"/>
    </source>
</evidence>
<dbReference type="PRINTS" id="PR01490">
    <property type="entry name" value="RTXTOXIND"/>
</dbReference>
<dbReference type="GO" id="GO:0015031">
    <property type="term" value="P:protein transport"/>
    <property type="evidence" value="ECO:0007669"/>
    <property type="project" value="InterPro"/>
</dbReference>
<dbReference type="Pfam" id="PF25994">
    <property type="entry name" value="HH_AprE"/>
    <property type="match status" value="1"/>
</dbReference>
<dbReference type="Gene3D" id="2.40.50.100">
    <property type="match status" value="2"/>
</dbReference>
<dbReference type="InterPro" id="IPR050739">
    <property type="entry name" value="MFP"/>
</dbReference>
<accession>G3MEU8</accession>
<evidence type="ECO:0000256" key="4">
    <source>
        <dbReference type="ARBA" id="ARBA00022475"/>
    </source>
</evidence>
<dbReference type="Gene3D" id="1.10.287.470">
    <property type="entry name" value="Helix hairpin bin"/>
    <property type="match status" value="2"/>
</dbReference>
<dbReference type="PANTHER" id="PTHR30386">
    <property type="entry name" value="MEMBRANE FUSION SUBUNIT OF EMRAB-TOLC MULTIDRUG EFFLUX PUMP"/>
    <property type="match status" value="1"/>
</dbReference>
<dbReference type="EMBL" id="JN689329">
    <property type="protein sequence ID" value="AEO90405.1"/>
    <property type="molecule type" value="Genomic_DNA"/>
</dbReference>
<keyword evidence="4" id="KW-1003">Cell membrane</keyword>
<evidence type="ECO:0000256" key="3">
    <source>
        <dbReference type="ARBA" id="ARBA00022448"/>
    </source>
</evidence>
<organism evidence="13">
    <name type="scientific">Flavobacterium sp. YS-80-122</name>
    <dbReference type="NCBI Taxonomy" id="686394"/>
    <lineage>
        <taxon>Bacteria</taxon>
        <taxon>Pseudomonadati</taxon>
        <taxon>Bacteroidota</taxon>
        <taxon>Flavobacteriia</taxon>
        <taxon>Flavobacteriales</taxon>
        <taxon>Flavobacteriaceae</taxon>
        <taxon>Flavobacterium</taxon>
    </lineage>
</organism>
<evidence type="ECO:0000259" key="12">
    <source>
        <dbReference type="Pfam" id="PF26002"/>
    </source>
</evidence>
<dbReference type="PANTHER" id="PTHR30386:SF17">
    <property type="entry name" value="ALKALINE PROTEASE SECRETION PROTEIN APRE"/>
    <property type="match status" value="1"/>
</dbReference>
<proteinExistence type="inferred from homology"/>
<name>G3MEU8_9FLAO</name>
<keyword evidence="5" id="KW-0997">Cell inner membrane</keyword>
<evidence type="ECO:0000313" key="13">
    <source>
        <dbReference type="EMBL" id="AEO90405.1"/>
    </source>
</evidence>
<keyword evidence="8 10" id="KW-0472">Membrane</keyword>
<evidence type="ECO:0000256" key="8">
    <source>
        <dbReference type="ARBA" id="ARBA00023136"/>
    </source>
</evidence>
<dbReference type="SUPFAM" id="SSF111369">
    <property type="entry name" value="HlyD-like secretion proteins"/>
    <property type="match status" value="1"/>
</dbReference>
<keyword evidence="6 10" id="KW-0812">Transmembrane</keyword>
<dbReference type="InterPro" id="IPR058982">
    <property type="entry name" value="Beta-barrel_AprE"/>
</dbReference>
<evidence type="ECO:0000256" key="6">
    <source>
        <dbReference type="ARBA" id="ARBA00022692"/>
    </source>
</evidence>
<keyword evidence="7 10" id="KW-1133">Transmembrane helix</keyword>
<dbReference type="NCBIfam" id="TIGR01843">
    <property type="entry name" value="type_I_hlyD"/>
    <property type="match status" value="1"/>
</dbReference>
<evidence type="ECO:0000256" key="2">
    <source>
        <dbReference type="ARBA" id="ARBA00009477"/>
    </source>
</evidence>
<evidence type="ECO:0000256" key="7">
    <source>
        <dbReference type="ARBA" id="ARBA00022989"/>
    </source>
</evidence>
<keyword evidence="3" id="KW-0813">Transport</keyword>
<evidence type="ECO:0000259" key="11">
    <source>
        <dbReference type="Pfam" id="PF25994"/>
    </source>
</evidence>
<feature type="coiled-coil region" evidence="9">
    <location>
        <begin position="174"/>
        <end position="232"/>
    </location>
</feature>